<dbReference type="OrthoDB" id="9771173at2"/>
<dbReference type="SUPFAM" id="SSF52743">
    <property type="entry name" value="Subtilisin-like"/>
    <property type="match status" value="1"/>
</dbReference>
<dbReference type="PRINTS" id="PR00723">
    <property type="entry name" value="SUBTILISIN"/>
</dbReference>
<comment type="similarity">
    <text evidence="1 6 7">Belongs to the peptidase S8 family.</text>
</comment>
<feature type="domain" description="Teneurin-like YD-shell" evidence="12">
    <location>
        <begin position="2113"/>
        <end position="2340"/>
    </location>
</feature>
<feature type="domain" description="Teneurin-like YD-shell" evidence="12">
    <location>
        <begin position="1292"/>
        <end position="1413"/>
    </location>
</feature>
<feature type="active site" description="Charge relay system" evidence="6">
    <location>
        <position position="238"/>
    </location>
</feature>
<feature type="active site" description="Charge relay system" evidence="6">
    <location>
        <position position="392"/>
    </location>
</feature>
<dbReference type="PANTHER" id="PTHR32305:SF17">
    <property type="entry name" value="TRNA NUCLEASE WAPA"/>
    <property type="match status" value="1"/>
</dbReference>
<dbReference type="PROSITE" id="PS00138">
    <property type="entry name" value="SUBTILASE_SER"/>
    <property type="match status" value="1"/>
</dbReference>
<evidence type="ECO:0000256" key="1">
    <source>
        <dbReference type="ARBA" id="ARBA00011073"/>
    </source>
</evidence>
<proteinExistence type="inferred from homology"/>
<dbReference type="InterPro" id="IPR050708">
    <property type="entry name" value="T6SS_VgrG/RHS"/>
</dbReference>
<evidence type="ECO:0000313" key="14">
    <source>
        <dbReference type="Proteomes" id="UP000003860"/>
    </source>
</evidence>
<dbReference type="InterPro" id="IPR022398">
    <property type="entry name" value="Peptidase_S8_His-AS"/>
</dbReference>
<feature type="region of interest" description="Disordered" evidence="8">
    <location>
        <begin position="451"/>
        <end position="474"/>
    </location>
</feature>
<dbReference type="InterPro" id="IPR023827">
    <property type="entry name" value="Peptidase_S8_Asp-AS"/>
</dbReference>
<feature type="domain" description="DUF6531" evidence="10">
    <location>
        <begin position="499"/>
        <end position="568"/>
    </location>
</feature>
<dbReference type="PROSITE" id="PS51892">
    <property type="entry name" value="SUBTILASE"/>
    <property type="match status" value="1"/>
</dbReference>
<dbReference type="Pfam" id="PF25023">
    <property type="entry name" value="TEN_YD-shell"/>
    <property type="match status" value="2"/>
</dbReference>
<dbReference type="NCBIfam" id="TIGR03696">
    <property type="entry name" value="Rhs_assc_core"/>
    <property type="match status" value="1"/>
</dbReference>
<evidence type="ECO:0000259" key="12">
    <source>
        <dbReference type="Pfam" id="PF25023"/>
    </source>
</evidence>
<dbReference type="PANTHER" id="PTHR32305">
    <property type="match status" value="1"/>
</dbReference>
<reference evidence="13" key="1">
    <citation type="submission" date="2009-07" db="EMBL/GenBank/DDBJ databases">
        <authorList>
            <consortium name="US DOE Joint Genome Institute (JGI-PGF)"/>
            <person name="Lucas S."/>
            <person name="Copeland A."/>
            <person name="Lapidus A."/>
            <person name="Glavina del Rio T."/>
            <person name="Tice H."/>
            <person name="Bruce D."/>
            <person name="Goodwin L."/>
            <person name="Pitluck S."/>
            <person name="Larimer F."/>
            <person name="Land M.L."/>
            <person name="Mouttaki H."/>
            <person name="He Z."/>
            <person name="Zhou J."/>
            <person name="Hemme C.L."/>
        </authorList>
    </citation>
    <scope>NUCLEOTIDE SEQUENCE [LARGE SCALE GENOMIC DNA]</scope>
    <source>
        <strain evidence="13">DSM 2782</strain>
    </source>
</reference>
<dbReference type="EMBL" id="ACXX02000015">
    <property type="protein sequence ID" value="EGD46340.1"/>
    <property type="molecule type" value="Genomic_DNA"/>
</dbReference>
<dbReference type="Gene3D" id="2.180.10.10">
    <property type="entry name" value="RHS repeat-associated core"/>
    <property type="match status" value="7"/>
</dbReference>
<dbReference type="GO" id="GO:0004252">
    <property type="term" value="F:serine-type endopeptidase activity"/>
    <property type="evidence" value="ECO:0007669"/>
    <property type="project" value="UniProtKB-UniRule"/>
</dbReference>
<keyword evidence="3" id="KW-0677">Repeat</keyword>
<evidence type="ECO:0000256" key="3">
    <source>
        <dbReference type="ARBA" id="ARBA00022737"/>
    </source>
</evidence>
<evidence type="ECO:0000259" key="11">
    <source>
        <dbReference type="Pfam" id="PF22148"/>
    </source>
</evidence>
<dbReference type="RefSeq" id="WP_004621750.1">
    <property type="nucleotide sequence ID" value="NZ_ACXX02000015.1"/>
</dbReference>
<dbReference type="NCBIfam" id="TIGR01643">
    <property type="entry name" value="YD_repeat_2x"/>
    <property type="match status" value="10"/>
</dbReference>
<dbReference type="InterPro" id="IPR034204">
    <property type="entry name" value="PfSUB1-like_cat_dom"/>
</dbReference>
<dbReference type="Gene3D" id="3.40.50.200">
    <property type="entry name" value="Peptidase S8/S53 domain"/>
    <property type="match status" value="1"/>
</dbReference>
<name>F1THA0_9FIRM</name>
<dbReference type="eggNOG" id="COG3209">
    <property type="taxonomic scope" value="Bacteria"/>
</dbReference>
<feature type="active site" description="Charge relay system" evidence="6">
    <location>
        <position position="180"/>
    </location>
</feature>
<dbReference type="InterPro" id="IPR022385">
    <property type="entry name" value="Rhs_assc_core"/>
</dbReference>
<evidence type="ECO:0000256" key="6">
    <source>
        <dbReference type="PROSITE-ProRule" id="PRU01240"/>
    </source>
</evidence>
<keyword evidence="2 6" id="KW-0645">Protease</keyword>
<dbReference type="CDD" id="cd07473">
    <property type="entry name" value="Peptidases_S8_Subtilisin_like"/>
    <property type="match status" value="1"/>
</dbReference>
<evidence type="ECO:0000256" key="7">
    <source>
        <dbReference type="RuleBase" id="RU003355"/>
    </source>
</evidence>
<dbReference type="InterPro" id="IPR056823">
    <property type="entry name" value="TEN-like_YD-shell"/>
</dbReference>
<dbReference type="InterPro" id="IPR023828">
    <property type="entry name" value="Peptidase_S8_Ser-AS"/>
</dbReference>
<evidence type="ECO:0000256" key="4">
    <source>
        <dbReference type="ARBA" id="ARBA00022801"/>
    </source>
</evidence>
<dbReference type="Pfam" id="PF05593">
    <property type="entry name" value="RHS_repeat"/>
    <property type="match status" value="7"/>
</dbReference>
<dbReference type="InterPro" id="IPR000209">
    <property type="entry name" value="Peptidase_S8/S53_dom"/>
</dbReference>
<evidence type="ECO:0000313" key="13">
    <source>
        <dbReference type="EMBL" id="EGD46340.1"/>
    </source>
</evidence>
<evidence type="ECO:0000256" key="8">
    <source>
        <dbReference type="SAM" id="MobiDB-lite"/>
    </source>
</evidence>
<reference evidence="13" key="2">
    <citation type="submission" date="2011-01" db="EMBL/GenBank/DDBJ databases">
        <title>The Non-contiguous Finished genome of Clostridium papyrosolvens.</title>
        <authorList>
            <person name="Lucas S."/>
            <person name="Copeland A."/>
            <person name="Lapidus A."/>
            <person name="Cheng J.-F."/>
            <person name="Goodwin L."/>
            <person name="Pitluck S."/>
            <person name="Misra M."/>
            <person name="Chertkov O."/>
            <person name="Detter J.C."/>
            <person name="Han C."/>
            <person name="Tapia R."/>
            <person name="Land M."/>
            <person name="Hauser L."/>
            <person name="Kyrpides N."/>
            <person name="Ivanova N."/>
            <person name="Pagani I."/>
            <person name="Mouttaki H."/>
            <person name="He Z."/>
            <person name="Zhou J."/>
            <person name="Hemme C.L."/>
            <person name="Woyke T."/>
        </authorList>
    </citation>
    <scope>NUCLEOTIDE SEQUENCE [LARGE SCALE GENOMIC DNA]</scope>
    <source>
        <strain evidence="13">DSM 2782</strain>
    </source>
</reference>
<accession>F1THA0</accession>
<dbReference type="InterPro" id="IPR031325">
    <property type="entry name" value="RHS_repeat"/>
</dbReference>
<keyword evidence="5 6" id="KW-0720">Serine protease</keyword>
<dbReference type="PROSITE" id="PS00136">
    <property type="entry name" value="SUBTILASE_ASP"/>
    <property type="match status" value="1"/>
</dbReference>
<dbReference type="Proteomes" id="UP000003860">
    <property type="component" value="Unassembled WGS sequence"/>
</dbReference>
<dbReference type="Pfam" id="PF00082">
    <property type="entry name" value="Peptidase_S8"/>
    <property type="match status" value="1"/>
</dbReference>
<sequence>MKKIQIAISRILVMALLITNVLVYLPSLSFAAGNSNEKADKKTVTTVHHEKTEILVKYKNSVNQDKIKTNLKKNAKLKKVNLKKKFEKTKIDLLEIDAKDNISQVVEELKKDPNVLYAQPNYKLDIMSAPSDPMFEHQWGLQNKGQETEGQPGRSGVDINALNAWNLTQGSSTVVVGLLDTGVDITHNDLKDNIFVNTKEIPGNGIDDDNNGYIDDVNGWDFVNSDNTVYDDATLDFHGTHVAGIIAAKANSEGISGTAPKVKVLPLKFINGNWGYTCDAIDAIEYAMNMGVKIINCSFGGTDDNFALKDTMANSGILFVCAAGNRGADVAVSPVYPACFDIPNVLSVASIDSKGVLSPYSSYGSKIHVAAPGVNILSTTPGNTYDYFTGTSAAVPFVTGIAALLQSYVPNLTITQISQRIKENVVACNNLNGKVSAGGRVDAFAALTNTKPEPDTYDGPGNDNSTVPAGQQGGNVDTWYTMDQLAKIKEKLHYGESGVNPASGNFSVTVNDMSVPAPGFQVNIARTYNSRSDISKEFGRGWTFGFTGRVEGTEVVDVSLPNGSVERFRLNGNVYEPEESRSKFVKNADGTYTLTTQDQYKYTFNTNRYLVKMEDRNGNAINITVDGSGKITQITDTVGRVFTVSYGANGLVQKITDSENRAVVYEYDSENRLSVVTDPMGGKMRYFYDTWGYVNQIQDHNQKIVEKITYNHAEGENQHKVSEATDSLGDTVKYAYDMTNKKTTITDINGRVSSYWFDSSFFTTHIQEPDGKSSYTEYFQSGGKNKYGDVKSKTDCNGNKTQYEIDNRGNVTKIINPDGSIQLKEYDEKNNVTKEVDESGKTTYNVYDENKINLIKKVQPLNGLDVYDGTNNTGFAITSYQYYTGEESGSSAKGLLKSETDAEGNTTTYTYNAYGDVKTVSDPETGKVTAYEYNRIGWKTAQITPKGNRTEFAYDKNGQLIKTTTVSSKNETQRIVFDILGRKIQEIAPNQYDSTKDNVVTDTYTDNGAGTKYEYYDSGKIKEATNALGDKTSFTYDVYGNLLTETKPNGAMYRYEYDVLDRPLKLYLRDNSSVPEVLLTQYSYATLEDGKTQKTETKYQNSKDKAVTVYIYDYADRLVEQQNPDGTRIRTIYNANGTINRQIAANGSSTYFKYDGLDRLTEQWSPFEVSNGNTLYTYNKTEYDKAGRKTAVKSGKDKVILWSIPESFAITNYQYYKNGNISGTRDSEGRKTEYLYDDDGNVIKESVYTDATNKLVTDYTYNYLGKLEKKEQHVKAGDLYGKDFDDNTDTVLTTSYTYDKNGNTKTVTAPNKVITTYEYDALDRQLSQSEPGVDEKGTAVTITNSTTYSWDGNPLTKTDAKGGITKYEYNQRGLLIKAIDAQNGTTAYEYDLAGRKITEVTPENYNSTKSIYDVSRIEYVYDTMNRLVAKKDIYSDAATKQWVTIYTKTCKYDNSGNLIKELDAAGYDSGTGTTKEEKINTGYGIEYIYNLANLPITSKDPVAKEYALAFTSRYEYDGLARKISETNANKVETLYTYNDAGDILSVSLKKNASSAPKLVKQSTYDLAGRILEQTDGNGNTTIYEYNALGKVRKTAAPGDSTIPSMTATSQYDEMGQLKQQSNSMGRVDLYTYDNQGRQLSHTEKKSDNTQAITTHSTYDLNGNKYSETDGNGNLKTYKYDSLNRLVAAETTVGGRKKATTCTYDANGNKTSETDWLGNTSTNVYDALNRLIEKRDAYTTIQKLEYNKNSKQIKSTDALGNETRYIYDKNNRLIATIDPEGHTTSQSYDDVGNIIAKTNGRNITTTYRFDEFNRLAEVISPKSEKTTYTYDLNGNKLTQTDGNGNTTSYEYNAANKVIRKIDQGGRIGTPGKYTYLEAKTEKYTYLADGSMGTNTDRNGKQTVYVYDIHGRLTRKAIGEAAITYTYDNNDNQLTMTDKTGTTARTYDEENRVTTKKAPGFGTTTYTYDNSEGGGLYSETAEDFKHNLTKKVYDKAGRLYEVISGKKTTTYEYYGNGSRKTVTYSDGAKEEYAYYKDGLNKTLTNKKADGTVIDTYNYTYDEAHNQTTKTDRKGTTSYKYDSLNRLEKVTEPNGRTTGYTFDKAGNRLTETILAGAVSVTTTYTYNEQNRLVSTVKRSGAETITDTYRFDNNGNIVSKTAETVKPVATSVSGGFSLEKSGQSTTSNVINYKFDVWNQLVKTTAGKKTATYSYNAEGYRVSKTENERTTNYLYEADKVVLETDVEGNETARNIYGLNLLTRTAQNDTMNYMYNGHGDVTALVGENGAIQATYYYDAFGNITEQTGDVNNNITYAGYQYDKETDLYYLNARYYDSKTARFLSED</sequence>
<feature type="domain" description="Fervidolysin-like N-terminal prodomain" evidence="11">
    <location>
        <begin position="37"/>
        <end position="121"/>
    </location>
</feature>
<dbReference type="eggNOG" id="COG1404">
    <property type="taxonomic scope" value="Bacteria"/>
</dbReference>
<dbReference type="InterPro" id="IPR054399">
    <property type="entry name" value="Fervidolysin-like_N_prodom"/>
</dbReference>
<comment type="caution">
    <text evidence="13">The sequence shown here is derived from an EMBL/GenBank/DDBJ whole genome shotgun (WGS) entry which is preliminary data.</text>
</comment>
<protein>
    <submittedName>
        <fullName evidence="13">YD repeat protein</fullName>
    </submittedName>
</protein>
<dbReference type="GO" id="GO:0006508">
    <property type="term" value="P:proteolysis"/>
    <property type="evidence" value="ECO:0007669"/>
    <property type="project" value="UniProtKB-KW"/>
</dbReference>
<dbReference type="Pfam" id="PF22148">
    <property type="entry name" value="Fervidolysin_NPro-like"/>
    <property type="match status" value="1"/>
</dbReference>
<organism evidence="13 14">
    <name type="scientific">Ruminiclostridium papyrosolvens DSM 2782</name>
    <dbReference type="NCBI Taxonomy" id="588581"/>
    <lineage>
        <taxon>Bacteria</taxon>
        <taxon>Bacillati</taxon>
        <taxon>Bacillota</taxon>
        <taxon>Clostridia</taxon>
        <taxon>Eubacteriales</taxon>
        <taxon>Oscillospiraceae</taxon>
        <taxon>Ruminiclostridium</taxon>
    </lineage>
</organism>
<dbReference type="InterPro" id="IPR036852">
    <property type="entry name" value="Peptidase_S8/S53_dom_sf"/>
</dbReference>
<feature type="non-terminal residue" evidence="13">
    <location>
        <position position="2340"/>
    </location>
</feature>
<keyword evidence="4 6" id="KW-0378">Hydrolase</keyword>
<dbReference type="InterPro" id="IPR045351">
    <property type="entry name" value="DUF6531"/>
</dbReference>
<evidence type="ECO:0000259" key="10">
    <source>
        <dbReference type="Pfam" id="PF20148"/>
    </source>
</evidence>
<dbReference type="Pfam" id="PF20148">
    <property type="entry name" value="DUF6531"/>
    <property type="match status" value="1"/>
</dbReference>
<evidence type="ECO:0000256" key="5">
    <source>
        <dbReference type="ARBA" id="ARBA00022825"/>
    </source>
</evidence>
<evidence type="ECO:0000256" key="2">
    <source>
        <dbReference type="ARBA" id="ARBA00022670"/>
    </source>
</evidence>
<dbReference type="PROSITE" id="PS00137">
    <property type="entry name" value="SUBTILASE_HIS"/>
    <property type="match status" value="1"/>
</dbReference>
<gene>
    <name evidence="13" type="ORF">Cpap_0953</name>
</gene>
<dbReference type="InterPro" id="IPR006530">
    <property type="entry name" value="YD"/>
</dbReference>
<dbReference type="InterPro" id="IPR015500">
    <property type="entry name" value="Peptidase_S8_subtilisin-rel"/>
</dbReference>
<evidence type="ECO:0000259" key="9">
    <source>
        <dbReference type="Pfam" id="PF00082"/>
    </source>
</evidence>
<keyword evidence="14" id="KW-1185">Reference proteome</keyword>
<feature type="domain" description="Peptidase S8/S53" evidence="9">
    <location>
        <begin position="172"/>
        <end position="425"/>
    </location>
</feature>
<dbReference type="STRING" id="588581.Cpap_0953"/>